<protein>
    <recommendedName>
        <fullName evidence="8">MAPEG family protein</fullName>
    </recommendedName>
</protein>
<evidence type="ECO:0000256" key="4">
    <source>
        <dbReference type="ARBA" id="ARBA00023136"/>
    </source>
</evidence>
<dbReference type="STRING" id="391625.PPSIR1_35617"/>
<dbReference type="Pfam" id="PF01124">
    <property type="entry name" value="MAPEG"/>
    <property type="match status" value="1"/>
</dbReference>
<organism evidence="6 7">
    <name type="scientific">Plesiocystis pacifica SIR-1</name>
    <dbReference type="NCBI Taxonomy" id="391625"/>
    <lineage>
        <taxon>Bacteria</taxon>
        <taxon>Pseudomonadati</taxon>
        <taxon>Myxococcota</taxon>
        <taxon>Polyangia</taxon>
        <taxon>Nannocystales</taxon>
        <taxon>Nannocystaceae</taxon>
        <taxon>Plesiocystis</taxon>
    </lineage>
</organism>
<keyword evidence="2 5" id="KW-0812">Transmembrane</keyword>
<evidence type="ECO:0000313" key="7">
    <source>
        <dbReference type="Proteomes" id="UP000005801"/>
    </source>
</evidence>
<gene>
    <name evidence="6" type="ORF">PPSIR1_35617</name>
</gene>
<keyword evidence="4 5" id="KW-0472">Membrane</keyword>
<dbReference type="AlphaFoldDB" id="A6GKN9"/>
<dbReference type="SUPFAM" id="SSF161084">
    <property type="entry name" value="MAPEG domain-like"/>
    <property type="match status" value="1"/>
</dbReference>
<evidence type="ECO:0000256" key="2">
    <source>
        <dbReference type="ARBA" id="ARBA00022692"/>
    </source>
</evidence>
<dbReference type="GO" id="GO:0016020">
    <property type="term" value="C:membrane"/>
    <property type="evidence" value="ECO:0007669"/>
    <property type="project" value="UniProtKB-SubCell"/>
</dbReference>
<keyword evidence="7" id="KW-1185">Reference proteome</keyword>
<evidence type="ECO:0000256" key="5">
    <source>
        <dbReference type="SAM" id="Phobius"/>
    </source>
</evidence>
<dbReference type="Gene3D" id="1.20.120.550">
    <property type="entry name" value="Membrane associated eicosanoid/glutathione metabolism-like domain"/>
    <property type="match status" value="1"/>
</dbReference>
<dbReference type="InterPro" id="IPR023352">
    <property type="entry name" value="MAPEG-like_dom_sf"/>
</dbReference>
<evidence type="ECO:0000256" key="1">
    <source>
        <dbReference type="ARBA" id="ARBA00004370"/>
    </source>
</evidence>
<evidence type="ECO:0008006" key="8">
    <source>
        <dbReference type="Google" id="ProtNLM"/>
    </source>
</evidence>
<accession>A6GKN9</accession>
<name>A6GKN9_9BACT</name>
<proteinExistence type="predicted"/>
<sequence>MTTPFLCVLIAFVFAWVTRIPVFVAIRQAGKEIDNELPPRQMASLEGFGARAVAAHRSALDHLAPFVAAVLVAHLGDADPRRSAVLAIAFVVAQVLHTAAYLANIDYLRSFVWLIGFFTTLGLFLLAL</sequence>
<dbReference type="OrthoDB" id="513661at2"/>
<dbReference type="PANTHER" id="PTHR35371">
    <property type="entry name" value="INNER MEMBRANE PROTEIN"/>
    <property type="match status" value="1"/>
</dbReference>
<feature type="transmembrane region" description="Helical" evidence="5">
    <location>
        <begin position="84"/>
        <end position="104"/>
    </location>
</feature>
<dbReference type="eggNOG" id="COG3686">
    <property type="taxonomic scope" value="Bacteria"/>
</dbReference>
<dbReference type="RefSeq" id="WP_006977275.1">
    <property type="nucleotide sequence ID" value="NZ_ABCS01000211.1"/>
</dbReference>
<dbReference type="Proteomes" id="UP000005801">
    <property type="component" value="Unassembled WGS sequence"/>
</dbReference>
<dbReference type="EMBL" id="ABCS01000211">
    <property type="protein sequence ID" value="EDM73566.1"/>
    <property type="molecule type" value="Genomic_DNA"/>
</dbReference>
<comment type="subcellular location">
    <subcellularLocation>
        <location evidence="1">Membrane</location>
    </subcellularLocation>
</comment>
<keyword evidence="3 5" id="KW-1133">Transmembrane helix</keyword>
<comment type="caution">
    <text evidence="6">The sequence shown here is derived from an EMBL/GenBank/DDBJ whole genome shotgun (WGS) entry which is preliminary data.</text>
</comment>
<evidence type="ECO:0000256" key="3">
    <source>
        <dbReference type="ARBA" id="ARBA00022989"/>
    </source>
</evidence>
<feature type="transmembrane region" description="Helical" evidence="5">
    <location>
        <begin position="110"/>
        <end position="127"/>
    </location>
</feature>
<dbReference type="InterPro" id="IPR001129">
    <property type="entry name" value="Membr-assoc_MAPEG"/>
</dbReference>
<evidence type="ECO:0000313" key="6">
    <source>
        <dbReference type="EMBL" id="EDM73566.1"/>
    </source>
</evidence>
<dbReference type="PANTHER" id="PTHR35371:SF1">
    <property type="entry name" value="BLR7753 PROTEIN"/>
    <property type="match status" value="1"/>
</dbReference>
<reference evidence="6 7" key="1">
    <citation type="submission" date="2007-06" db="EMBL/GenBank/DDBJ databases">
        <authorList>
            <person name="Shimkets L."/>
            <person name="Ferriera S."/>
            <person name="Johnson J."/>
            <person name="Kravitz S."/>
            <person name="Beeson K."/>
            <person name="Sutton G."/>
            <person name="Rogers Y.-H."/>
            <person name="Friedman R."/>
            <person name="Frazier M."/>
            <person name="Venter J.C."/>
        </authorList>
    </citation>
    <scope>NUCLEOTIDE SEQUENCE [LARGE SCALE GENOMIC DNA]</scope>
    <source>
        <strain evidence="6 7">SIR-1</strain>
    </source>
</reference>